<sequence length="1028" mass="114981">MSMDALADPVINSPYDEPTRHFALDEQGRPTGTITESRRASEFFVPIPKPKKGGQKAAAPTLDFGSLTDERVTKNDTIDQLRDALRTWRLQEYPGATAISRKLLLYWSAKDREDRILFAQREAAETAIYLAEIAGRDKYESRVTIDWRETLSQANAEHNAGLPRVALKMATGAGKTIVMSMLIAWQTLNKVASPQDSRFVKRFLIVTPGITIKDRLRVLQPTEPRDINYYDVRGVVPQDLRVQLNQAEIHIVNYHQFQPRTTAQGKGISANTRKLLLQGRPDQGAFSETPQMVITRVLDKLGRDKGEIVVFNDEAHHCYQPKTMDEKETAEEKEANEDARVWFKGLVDLRRFGNKNKDGVKTVYDLSATPFYLSGTGYGAGTIFPWVVSDFGLMDAIESGIVKVPRLPVDDNAQGKEVTYLHLYDALQSDDNWPRNARAAALIEPGWKNIPGILQGALESLYASYEKSYVEWEQGLRDLGEPPPVMIVVTANTSVSKLIYEWIAGHEVEREGATRQIAGNLRLFSNVVDDHPVAIPRTIIVDSRQLESGSTMKDDFKKAAADEIAAFKQAYRRSNPGADVDQLDDSDLLREVMNTVGKKGMLGAEVRCVVSVAMLTEGWDANTVTHILGVRAFGSQLLCEQVIGRGLRRRSYAPDDRGFFPAEYANVYGIPFSFIPSDVTGPPPTAPEPSIRVKALDERRHLRIEFPRVTGYRMEWPESPIDFDLENTKSFTLNGETVPSRVEIEGIVGASETIRAIEDARPRSIAFAISKRIMDTYVNIDDNWRPWVFPQLVAAVGQWIAHRVHVEPGFSLGHLRIAELQQKAAEHVWHAVQQITGDESGSPLIRPILNVGNPIGSTDEVFFDTRKKVWETTNSHVSHVTLDGKDGNSWERRVAQVCDALAAEGTIDSYVKNDHLGLTIPYVHKGRRHEYWPDFVVHFDDDRYLIVEVSGSQKSPGPTIEKARTARDSWCASVNNHGAFGRWGYLELGKAGVENADYEIRQALDQHRAGAPIIGDPDLLSHFITEGA</sequence>
<organism evidence="3 4">
    <name type="scientific">Lysinimonas soli</name>
    <dbReference type="NCBI Taxonomy" id="1074233"/>
    <lineage>
        <taxon>Bacteria</taxon>
        <taxon>Bacillati</taxon>
        <taxon>Actinomycetota</taxon>
        <taxon>Actinomycetes</taxon>
        <taxon>Micrococcales</taxon>
        <taxon>Microbacteriaceae</taxon>
        <taxon>Lysinimonas</taxon>
    </lineage>
</organism>
<dbReference type="Proteomes" id="UP001596039">
    <property type="component" value="Unassembled WGS sequence"/>
</dbReference>
<dbReference type="EC" id="3.1.21.5" evidence="3"/>
<feature type="compositionally biased region" description="Basic and acidic residues" evidence="1">
    <location>
        <begin position="17"/>
        <end position="28"/>
    </location>
</feature>
<evidence type="ECO:0000313" key="4">
    <source>
        <dbReference type="Proteomes" id="UP001596039"/>
    </source>
</evidence>
<dbReference type="Gene3D" id="3.40.50.300">
    <property type="entry name" value="P-loop containing nucleotide triphosphate hydrolases"/>
    <property type="match status" value="2"/>
</dbReference>
<feature type="region of interest" description="Disordered" evidence="1">
    <location>
        <begin position="1"/>
        <end position="32"/>
    </location>
</feature>
<keyword evidence="3" id="KW-0378">Hydrolase</keyword>
<dbReference type="PANTHER" id="PTHR47396:SF1">
    <property type="entry name" value="ATP-DEPENDENT HELICASE IRC3-RELATED"/>
    <property type="match status" value="1"/>
</dbReference>
<comment type="caution">
    <text evidence="3">The sequence shown here is derived from an EMBL/GenBank/DDBJ whole genome shotgun (WGS) entry which is preliminary data.</text>
</comment>
<keyword evidence="3" id="KW-0255">Endonuclease</keyword>
<dbReference type="RefSeq" id="WP_386739746.1">
    <property type="nucleotide sequence ID" value="NZ_JBHSMG010000001.1"/>
</dbReference>
<dbReference type="GO" id="GO:0015668">
    <property type="term" value="F:type III site-specific deoxyribonuclease activity"/>
    <property type="evidence" value="ECO:0007669"/>
    <property type="project" value="UniProtKB-EC"/>
</dbReference>
<gene>
    <name evidence="3" type="ORF">ACFPJ4_00320</name>
</gene>
<dbReference type="Pfam" id="PF04851">
    <property type="entry name" value="ResIII"/>
    <property type="match status" value="1"/>
</dbReference>
<dbReference type="InterPro" id="IPR027417">
    <property type="entry name" value="P-loop_NTPase"/>
</dbReference>
<dbReference type="SUPFAM" id="SSF52540">
    <property type="entry name" value="P-loop containing nucleoside triphosphate hydrolases"/>
    <property type="match status" value="2"/>
</dbReference>
<evidence type="ECO:0000259" key="2">
    <source>
        <dbReference type="Pfam" id="PF04851"/>
    </source>
</evidence>
<accession>A0ABW0NJA1</accession>
<evidence type="ECO:0000256" key="1">
    <source>
        <dbReference type="SAM" id="MobiDB-lite"/>
    </source>
</evidence>
<feature type="domain" description="Helicase/UvrB N-terminal" evidence="2">
    <location>
        <begin position="148"/>
        <end position="324"/>
    </location>
</feature>
<dbReference type="EMBL" id="JBHSMG010000001">
    <property type="protein sequence ID" value="MFC5500675.1"/>
    <property type="molecule type" value="Genomic_DNA"/>
</dbReference>
<keyword evidence="3" id="KW-0540">Nuclease</keyword>
<dbReference type="NCBIfam" id="NF046055">
    <property type="entry name" value="restr_BPTD_3080"/>
    <property type="match status" value="1"/>
</dbReference>
<protein>
    <submittedName>
        <fullName evidence="3">BPTD_3080 family restriction endonuclease</fullName>
        <ecNumber evidence="3">3.1.21.5</ecNumber>
    </submittedName>
</protein>
<evidence type="ECO:0000313" key="3">
    <source>
        <dbReference type="EMBL" id="MFC5500675.1"/>
    </source>
</evidence>
<dbReference type="InterPro" id="IPR006935">
    <property type="entry name" value="Helicase/UvrB_N"/>
</dbReference>
<proteinExistence type="predicted"/>
<dbReference type="PANTHER" id="PTHR47396">
    <property type="entry name" value="TYPE I RESTRICTION ENZYME ECOKI R PROTEIN"/>
    <property type="match status" value="1"/>
</dbReference>
<keyword evidence="4" id="KW-1185">Reference proteome</keyword>
<name>A0ABW0NJA1_9MICO</name>
<reference evidence="4" key="1">
    <citation type="journal article" date="2019" name="Int. J. Syst. Evol. Microbiol.">
        <title>The Global Catalogue of Microorganisms (GCM) 10K type strain sequencing project: providing services to taxonomists for standard genome sequencing and annotation.</title>
        <authorList>
            <consortium name="The Broad Institute Genomics Platform"/>
            <consortium name="The Broad Institute Genome Sequencing Center for Infectious Disease"/>
            <person name="Wu L."/>
            <person name="Ma J."/>
        </authorList>
    </citation>
    <scope>NUCLEOTIDE SEQUENCE [LARGE SCALE GENOMIC DNA]</scope>
    <source>
        <strain evidence="4">CGMCC 4.6997</strain>
    </source>
</reference>
<dbReference type="InterPro" id="IPR050742">
    <property type="entry name" value="Helicase_Restrict-Modif_Enz"/>
</dbReference>